<comment type="caution">
    <text evidence="1">The sequence shown here is derived from an EMBL/GenBank/DDBJ whole genome shotgun (WGS) entry which is preliminary data.</text>
</comment>
<dbReference type="EMBL" id="CAJOBC010006875">
    <property type="protein sequence ID" value="CAF3913869.1"/>
    <property type="molecule type" value="Genomic_DNA"/>
</dbReference>
<dbReference type="AlphaFoldDB" id="A0A814SNZ0"/>
<name>A0A814SNZ0_9BILA</name>
<evidence type="ECO:0000313" key="1">
    <source>
        <dbReference type="EMBL" id="CAF1150199.1"/>
    </source>
</evidence>
<proteinExistence type="predicted"/>
<dbReference type="Proteomes" id="UP000663829">
    <property type="component" value="Unassembled WGS sequence"/>
</dbReference>
<evidence type="ECO:0000313" key="3">
    <source>
        <dbReference type="Proteomes" id="UP000663829"/>
    </source>
</evidence>
<protein>
    <submittedName>
        <fullName evidence="1">Uncharacterized protein</fullName>
    </submittedName>
</protein>
<keyword evidence="3" id="KW-1185">Reference proteome</keyword>
<organism evidence="1 3">
    <name type="scientific">Didymodactylos carnosus</name>
    <dbReference type="NCBI Taxonomy" id="1234261"/>
    <lineage>
        <taxon>Eukaryota</taxon>
        <taxon>Metazoa</taxon>
        <taxon>Spiralia</taxon>
        <taxon>Gnathifera</taxon>
        <taxon>Rotifera</taxon>
        <taxon>Eurotatoria</taxon>
        <taxon>Bdelloidea</taxon>
        <taxon>Philodinida</taxon>
        <taxon>Philodinidae</taxon>
        <taxon>Didymodactylos</taxon>
    </lineage>
</organism>
<accession>A0A814SNZ0</accession>
<dbReference type="EMBL" id="CAJNOQ010006874">
    <property type="protein sequence ID" value="CAF1150199.1"/>
    <property type="molecule type" value="Genomic_DNA"/>
</dbReference>
<gene>
    <name evidence="1" type="ORF">GPM918_LOCUS21139</name>
    <name evidence="2" type="ORF">SRO942_LOCUS21143</name>
</gene>
<sequence>MKAYRIEHCFSFRRHPVESAEEECDENEKQFKLTQTDTTDHVTDDQPTNYLASSAQANMILAVSTRAQAAQQKFSDGSTTTPNVNVAPQLVQDRHELDTLWGTARHNFCAHLLESLAEDHQVRYSK</sequence>
<evidence type="ECO:0000313" key="2">
    <source>
        <dbReference type="EMBL" id="CAF3913869.1"/>
    </source>
</evidence>
<reference evidence="1" key="1">
    <citation type="submission" date="2021-02" db="EMBL/GenBank/DDBJ databases">
        <authorList>
            <person name="Nowell W R."/>
        </authorList>
    </citation>
    <scope>NUCLEOTIDE SEQUENCE</scope>
</reference>
<dbReference type="Proteomes" id="UP000681722">
    <property type="component" value="Unassembled WGS sequence"/>
</dbReference>